<dbReference type="VEuPathDB" id="FungiDB:H257_08313"/>
<feature type="region of interest" description="Disordered" evidence="1">
    <location>
        <begin position="860"/>
        <end position="915"/>
    </location>
</feature>
<dbReference type="PANTHER" id="PTHR20953:SF3">
    <property type="entry name" value="P-LOOP CONTAINING NUCLEOSIDE TRIPHOSPHATE HYDROLASES SUPERFAMILY PROTEIN"/>
    <property type="match status" value="1"/>
</dbReference>
<feature type="compositionally biased region" description="Low complexity" evidence="1">
    <location>
        <begin position="1044"/>
        <end position="1065"/>
    </location>
</feature>
<gene>
    <name evidence="3" type="ORF">DYB25_001498</name>
</gene>
<feature type="region of interest" description="Disordered" evidence="1">
    <location>
        <begin position="202"/>
        <end position="275"/>
    </location>
</feature>
<feature type="compositionally biased region" description="Basic and acidic residues" evidence="1">
    <location>
        <begin position="1067"/>
        <end position="1081"/>
    </location>
</feature>
<feature type="domain" description="AAA+ ATPase" evidence="2">
    <location>
        <begin position="1609"/>
        <end position="1809"/>
    </location>
</feature>
<feature type="region of interest" description="Disordered" evidence="1">
    <location>
        <begin position="1043"/>
        <end position="1114"/>
    </location>
</feature>
<dbReference type="InterPro" id="IPR027417">
    <property type="entry name" value="P-loop_NTPase"/>
</dbReference>
<dbReference type="Gene3D" id="3.30.420.10">
    <property type="entry name" value="Ribonuclease H-like superfamily/Ribonuclease H"/>
    <property type="match status" value="1"/>
</dbReference>
<feature type="region of interest" description="Disordered" evidence="1">
    <location>
        <begin position="795"/>
        <end position="830"/>
    </location>
</feature>
<dbReference type="GO" id="GO:0003676">
    <property type="term" value="F:nucleic acid binding"/>
    <property type="evidence" value="ECO:0007669"/>
    <property type="project" value="InterPro"/>
</dbReference>
<feature type="region of interest" description="Disordered" evidence="1">
    <location>
        <begin position="492"/>
        <end position="511"/>
    </location>
</feature>
<comment type="caution">
    <text evidence="3">The sequence shown here is derived from an EMBL/GenBank/DDBJ whole genome shotgun (WGS) entry which is preliminary data.</text>
</comment>
<feature type="compositionally biased region" description="Gly residues" evidence="1">
    <location>
        <begin position="212"/>
        <end position="221"/>
    </location>
</feature>
<feature type="compositionally biased region" description="Acidic residues" evidence="1">
    <location>
        <begin position="257"/>
        <end position="275"/>
    </location>
</feature>
<feature type="compositionally biased region" description="Basic and acidic residues" evidence="1">
    <location>
        <begin position="879"/>
        <end position="891"/>
    </location>
</feature>
<accession>A0A397A210</accession>
<proteinExistence type="predicted"/>
<dbReference type="PROSITE" id="PS00675">
    <property type="entry name" value="SIGMA54_INTERACT_1"/>
    <property type="match status" value="1"/>
</dbReference>
<evidence type="ECO:0000313" key="4">
    <source>
        <dbReference type="Proteomes" id="UP000266239"/>
    </source>
</evidence>
<dbReference type="InterPro" id="IPR003593">
    <property type="entry name" value="AAA+_ATPase"/>
</dbReference>
<name>A0A397A210_APHAT</name>
<evidence type="ECO:0000259" key="2">
    <source>
        <dbReference type="SMART" id="SM00382"/>
    </source>
</evidence>
<dbReference type="InterPro" id="IPR025662">
    <property type="entry name" value="Sigma_54_int_dom_ATP-bd_1"/>
</dbReference>
<dbReference type="InterPro" id="IPR012337">
    <property type="entry name" value="RNaseH-like_sf"/>
</dbReference>
<reference evidence="3 4" key="1">
    <citation type="submission" date="2018-08" db="EMBL/GenBank/DDBJ databases">
        <title>Aphanomyces genome sequencing and annotation.</title>
        <authorList>
            <person name="Minardi D."/>
            <person name="Oidtmann B."/>
            <person name="Van Der Giezen M."/>
            <person name="Studholme D.J."/>
        </authorList>
    </citation>
    <scope>NUCLEOTIDE SEQUENCE [LARGE SCALE GENOMIC DNA]</scope>
    <source>
        <strain evidence="3 4">Yx</strain>
    </source>
</reference>
<feature type="region of interest" description="Disordered" evidence="1">
    <location>
        <begin position="461"/>
        <end position="485"/>
    </location>
</feature>
<protein>
    <recommendedName>
        <fullName evidence="2">AAA+ ATPase domain-containing protein</fullName>
    </recommendedName>
</protein>
<evidence type="ECO:0000313" key="3">
    <source>
        <dbReference type="EMBL" id="RHY01893.1"/>
    </source>
</evidence>
<dbReference type="SMART" id="SM00382">
    <property type="entry name" value="AAA"/>
    <property type="match status" value="1"/>
</dbReference>
<dbReference type="SUPFAM" id="SSF53098">
    <property type="entry name" value="Ribonuclease H-like"/>
    <property type="match status" value="1"/>
</dbReference>
<dbReference type="PANTHER" id="PTHR20953">
    <property type="entry name" value="KINASE-RELATED"/>
    <property type="match status" value="1"/>
</dbReference>
<dbReference type="EMBL" id="QUTA01009055">
    <property type="protein sequence ID" value="RHY01893.1"/>
    <property type="molecule type" value="Genomic_DNA"/>
</dbReference>
<dbReference type="Gene3D" id="3.40.50.300">
    <property type="entry name" value="P-loop containing nucleotide triphosphate hydrolases"/>
    <property type="match status" value="1"/>
</dbReference>
<evidence type="ECO:0000256" key="1">
    <source>
        <dbReference type="SAM" id="MobiDB-lite"/>
    </source>
</evidence>
<dbReference type="Proteomes" id="UP000266239">
    <property type="component" value="Unassembled WGS sequence"/>
</dbReference>
<dbReference type="SUPFAM" id="SSF52540">
    <property type="entry name" value="P-loop containing nucleoside triphosphate hydrolases"/>
    <property type="match status" value="1"/>
</dbReference>
<sequence length="1852" mass="200010">MSRHHTASKDDPSTSAIAQQAVRNFTNKILYQFEHYNLDAYWVNVIANQTKDDTRPRGMTHAQFVDCIVQGVAAHKLLQLEVDYRGQSLISHVNRPFCTQHDSPDVFVKKSVATFTSKALAALAKVDRYHVANITDHTAKAPNRPLSVPHDELVERIVTSMKQHEQLTYEASPNPYFVLAKPNAASSGTVQARPTMLSSLPGAAAKAARPPDGGGVWGKGGPPSLHAGAPSTAPVRPNGQRSRAVADALSGKSFPSDDPDSSDSDDDDATPEDEDAATALVQDAVQLFTAKALSLLDKLPVYWVDVLAKWTQDNVSLPRGITHEQFVDRVVQGVASHDELQLAVDDRGKAYIRRIDRPYDHVDDVAPPLPFKGPTTARAVDVFVAEAVTTFTAYALKALTKIERYHVSNIVGQTAKAPNRPRGVPHDELVDLIVVGVQQHEQLTYEASPTPCFVLTKPRLTQASSSSMGPSPSKPPPSSPPVLVVRTNKSGESITWDSDQGGSQRPSDTAQTLDGIWGQRVTATASPPLPTQWPTPASTSPTLVRLSPVGCLSGDAVSPVEPPPWLNGDDAAASAAVHAAVEMFTVKVLKVLEQYPVYWVDVIAKQTQEKIDSLPRGMTHAQYVHRVVQGVTAHHQLQLQVDERGKVLISRLDRPYCSPDEQAQNVIAAPPLPSSTSPPPPYPVHLTPSTSAADEFVAEAIATFSGYALQALVKLERYHVSNIEGQIAKAKNRPSGVSHEALISRIVDGMTRDGQLMYVKFPAPSFVLTKAANSTALESPASHDPDMQYAHVADEGGADGASEASPDTPRYPEDKDITSVTGSSLPSALRDVTPIPAATHQTSSWPNDIWSVTMDTSERLLPLDRGKPPSPPPGMARLTTDDSSSRGRSDSESDSESVEVTSSQQQQPPPEPWTRKTVHELTGTRLEQIVQGDGVDGSWLVWLYRGNVNGDGDNVVTVLHVVALALASTDLSVGTIDLDHYSHSVTSTFANGCSLVLIAHGQVLPAFPGHAITLDDVDLIVEYAMRGLDYVLRGLNSSVQGKPLAADDNASISSSSNSSDYSSDDLASDKESVGDSNRNHDSDDDEDYVDDGSQVDGGDRASTPSNHQPMSEVLPVNPSQDFVQMEADKFTFSALRWLATNKGNPYHVADIIGRTKVSPIPGVSTSALVECIVDRMKLDPRLIYTLDDQRRRVFFLNKQHPNTTANQQPPNPSASKTVAPLVKPTLPLSQALPSSSTERPTSSTPTCKLLITGEKVIVANTVHQLTQLLASDTAFQVGGKAMIAIDWKGAPSTLHLVGLATQTATYVVDCVAIGAATVMQLLGPVLHSPAITKVCFNLHAIHAILPNVHVLGSFDMQLYMEFQTGSLDMGLDTMLDTLPGGSLHPSTNSDLAQQTRKKPSPVECAAYDVVRLLDRYTTHVADELAIMSWCAVQTASDTRLRSAARFKTDQRILAMDTANRHKLVSFELLMTTHPFNVFQFPDLITHQELEPLLSLLPTDLVRPLRAMTTALSSIVLDVGRRPWAWNQGGTRVMLSEDPSREVSAAELEAIVAKVGGLEGPANRARGVDKQLHRISGLRNRHHEIVGVTMQVGQHVYGASTLLLDLLLSTDLNILFLGESGSGKTTILRDVARVVSETRHVCIVDTTNDIAGEKSNPMQSHPPNHIICICCECNTYSSQTLSISVESLGDGDVPHPSVGLARRVMVPSLEAQGAVMADVVRNHRPQVLVVDELGRSGSDIDAARTCKQRGVRIVASMAYGGLRQLVQDKGLVEGVRDRVSSTLGGGDRLQKGGAADEAVFDVVVELDKGHWNEWRVVTSVASAVDDIAAGNLYKAHVRSRLDQNGIRYHTVMV</sequence>
<organism evidence="3 4">
    <name type="scientific">Aphanomyces astaci</name>
    <name type="common">Crayfish plague agent</name>
    <dbReference type="NCBI Taxonomy" id="112090"/>
    <lineage>
        <taxon>Eukaryota</taxon>
        <taxon>Sar</taxon>
        <taxon>Stramenopiles</taxon>
        <taxon>Oomycota</taxon>
        <taxon>Saprolegniomycetes</taxon>
        <taxon>Saprolegniales</taxon>
        <taxon>Verrucalvaceae</taxon>
        <taxon>Aphanomyces</taxon>
    </lineage>
</organism>
<dbReference type="InterPro" id="IPR036397">
    <property type="entry name" value="RNaseH_sf"/>
</dbReference>